<feature type="coiled-coil region" evidence="3">
    <location>
        <begin position="139"/>
        <end position="173"/>
    </location>
</feature>
<evidence type="ECO:0000259" key="4">
    <source>
        <dbReference type="PROSITE" id="PS00036"/>
    </source>
</evidence>
<evidence type="ECO:0000256" key="1">
    <source>
        <dbReference type="ARBA" id="ARBA00004123"/>
    </source>
</evidence>
<dbReference type="GO" id="GO:0090575">
    <property type="term" value="C:RNA polymerase II transcription regulator complex"/>
    <property type="evidence" value="ECO:0007669"/>
    <property type="project" value="TreeGrafter"/>
</dbReference>
<evidence type="ECO:0000313" key="5">
    <source>
        <dbReference type="EMBL" id="RXW22934.1"/>
    </source>
</evidence>
<dbReference type="InterPro" id="IPR004827">
    <property type="entry name" value="bZIP"/>
</dbReference>
<evidence type="ECO:0000256" key="2">
    <source>
        <dbReference type="ARBA" id="ARBA00023242"/>
    </source>
</evidence>
<accession>A0A4Q2DUW6</accession>
<keyword evidence="3" id="KW-0175">Coiled coil</keyword>
<dbReference type="PROSITE" id="PS00036">
    <property type="entry name" value="BZIP_BASIC"/>
    <property type="match status" value="1"/>
</dbReference>
<sequence>MVAKNPADPAWKEDQISNHVLTPVKNENLIVLSQIRYGAGSGTGPVEIGLAIVEVVEDTDETPAMLAADFFDDESLIVVYRVKNHTSPSSKGPQDEAARLSDQAARKKKNADAQAAFRARRANYIATLEEAVTSLESVVLSLQDAGREARAEVQDLQQQNARLRLESQERERQTMQVSL</sequence>
<dbReference type="Gene3D" id="1.20.5.170">
    <property type="match status" value="1"/>
</dbReference>
<dbReference type="Proteomes" id="UP000290288">
    <property type="component" value="Unassembled WGS sequence"/>
</dbReference>
<dbReference type="InterPro" id="IPR046347">
    <property type="entry name" value="bZIP_sf"/>
</dbReference>
<protein>
    <recommendedName>
        <fullName evidence="4">BZIP domain-containing protein</fullName>
    </recommendedName>
</protein>
<keyword evidence="6" id="KW-1185">Reference proteome</keyword>
<feature type="domain" description="BZIP" evidence="4">
    <location>
        <begin position="106"/>
        <end position="120"/>
    </location>
</feature>
<dbReference type="GO" id="GO:0001228">
    <property type="term" value="F:DNA-binding transcription activator activity, RNA polymerase II-specific"/>
    <property type="evidence" value="ECO:0007669"/>
    <property type="project" value="TreeGrafter"/>
</dbReference>
<dbReference type="AlphaFoldDB" id="A0A4Q2DUW6"/>
<reference evidence="5 6" key="1">
    <citation type="submission" date="2019-01" db="EMBL/GenBank/DDBJ databases">
        <title>Draft genome sequence of Psathyrella aberdarensis IHI B618.</title>
        <authorList>
            <person name="Buettner E."/>
            <person name="Kellner H."/>
        </authorList>
    </citation>
    <scope>NUCLEOTIDE SEQUENCE [LARGE SCALE GENOMIC DNA]</scope>
    <source>
        <strain evidence="5 6">IHI B618</strain>
    </source>
</reference>
<organism evidence="5 6">
    <name type="scientific">Candolleomyces aberdarensis</name>
    <dbReference type="NCBI Taxonomy" id="2316362"/>
    <lineage>
        <taxon>Eukaryota</taxon>
        <taxon>Fungi</taxon>
        <taxon>Dikarya</taxon>
        <taxon>Basidiomycota</taxon>
        <taxon>Agaricomycotina</taxon>
        <taxon>Agaricomycetes</taxon>
        <taxon>Agaricomycetidae</taxon>
        <taxon>Agaricales</taxon>
        <taxon>Agaricineae</taxon>
        <taxon>Psathyrellaceae</taxon>
        <taxon>Candolleomyces</taxon>
    </lineage>
</organism>
<dbReference type="InterPro" id="IPR050936">
    <property type="entry name" value="AP-1-like"/>
</dbReference>
<gene>
    <name evidence="5" type="ORF">EST38_g2904</name>
</gene>
<proteinExistence type="predicted"/>
<dbReference type="EMBL" id="SDEE01000056">
    <property type="protein sequence ID" value="RXW22934.1"/>
    <property type="molecule type" value="Genomic_DNA"/>
</dbReference>
<dbReference type="PANTHER" id="PTHR40621:SF6">
    <property type="entry name" value="AP-1-LIKE TRANSCRIPTION FACTOR YAP1-RELATED"/>
    <property type="match status" value="1"/>
</dbReference>
<dbReference type="PANTHER" id="PTHR40621">
    <property type="entry name" value="TRANSCRIPTION FACTOR KAPC-RELATED"/>
    <property type="match status" value="1"/>
</dbReference>
<evidence type="ECO:0000256" key="3">
    <source>
        <dbReference type="SAM" id="Coils"/>
    </source>
</evidence>
<keyword evidence="2" id="KW-0539">Nucleus</keyword>
<evidence type="ECO:0000313" key="6">
    <source>
        <dbReference type="Proteomes" id="UP000290288"/>
    </source>
</evidence>
<dbReference type="GO" id="GO:0000976">
    <property type="term" value="F:transcription cis-regulatory region binding"/>
    <property type="evidence" value="ECO:0007669"/>
    <property type="project" value="InterPro"/>
</dbReference>
<name>A0A4Q2DUW6_9AGAR</name>
<dbReference type="OrthoDB" id="3039373at2759"/>
<comment type="caution">
    <text evidence="5">The sequence shown here is derived from an EMBL/GenBank/DDBJ whole genome shotgun (WGS) entry which is preliminary data.</text>
</comment>
<dbReference type="SUPFAM" id="SSF57959">
    <property type="entry name" value="Leucine zipper domain"/>
    <property type="match status" value="1"/>
</dbReference>
<comment type="subcellular location">
    <subcellularLocation>
        <location evidence="1">Nucleus</location>
    </subcellularLocation>
</comment>
<dbReference type="STRING" id="2316362.A0A4Q2DUW6"/>